<comment type="caution">
    <text evidence="1">The sequence shown here is derived from an EMBL/GenBank/DDBJ whole genome shotgun (WGS) entry which is preliminary data.</text>
</comment>
<keyword evidence="2" id="KW-1185">Reference proteome</keyword>
<evidence type="ECO:0000313" key="1">
    <source>
        <dbReference type="EMBL" id="GJS98942.1"/>
    </source>
</evidence>
<sequence>MLPILQLGEYDLWKIRMEQYLQCIDYTLWKIVENGNAPIVTKTVDGKETVIPPISVEEKVQRRAELKARSTLLMALPNEHQLNFNSFKDAKTLMQAIENRFGVIPQKDINQKFLRSLSREWTMHTIMWRNKPDIKTLSLDDLFNNLKAYKLKVKGTSNSTTNLHNVSFLSSSSTNSATRVVNTTQGVYTASTQGVADSSSTVENLSDANIAMLTIRARRFLKNTRRKLDMANKERIGFDKSKVE</sequence>
<gene>
    <name evidence="1" type="ORF">Tco_0820112</name>
</gene>
<reference evidence="1" key="2">
    <citation type="submission" date="2022-01" db="EMBL/GenBank/DDBJ databases">
        <authorList>
            <person name="Yamashiro T."/>
            <person name="Shiraishi A."/>
            <person name="Satake H."/>
            <person name="Nakayama K."/>
        </authorList>
    </citation>
    <scope>NUCLEOTIDE SEQUENCE</scope>
</reference>
<evidence type="ECO:0000313" key="2">
    <source>
        <dbReference type="Proteomes" id="UP001151760"/>
    </source>
</evidence>
<dbReference type="Proteomes" id="UP001151760">
    <property type="component" value="Unassembled WGS sequence"/>
</dbReference>
<organism evidence="1 2">
    <name type="scientific">Tanacetum coccineum</name>
    <dbReference type="NCBI Taxonomy" id="301880"/>
    <lineage>
        <taxon>Eukaryota</taxon>
        <taxon>Viridiplantae</taxon>
        <taxon>Streptophyta</taxon>
        <taxon>Embryophyta</taxon>
        <taxon>Tracheophyta</taxon>
        <taxon>Spermatophyta</taxon>
        <taxon>Magnoliopsida</taxon>
        <taxon>eudicotyledons</taxon>
        <taxon>Gunneridae</taxon>
        <taxon>Pentapetalae</taxon>
        <taxon>asterids</taxon>
        <taxon>campanulids</taxon>
        <taxon>Asterales</taxon>
        <taxon>Asteraceae</taxon>
        <taxon>Asteroideae</taxon>
        <taxon>Anthemideae</taxon>
        <taxon>Anthemidinae</taxon>
        <taxon>Tanacetum</taxon>
    </lineage>
</organism>
<accession>A0ABQ5A9H4</accession>
<name>A0ABQ5A9H4_9ASTR</name>
<dbReference type="EMBL" id="BQNB010012081">
    <property type="protein sequence ID" value="GJS98942.1"/>
    <property type="molecule type" value="Genomic_DNA"/>
</dbReference>
<proteinExistence type="predicted"/>
<reference evidence="1" key="1">
    <citation type="journal article" date="2022" name="Int. J. Mol. Sci.">
        <title>Draft Genome of Tanacetum Coccineum: Genomic Comparison of Closely Related Tanacetum-Family Plants.</title>
        <authorList>
            <person name="Yamashiro T."/>
            <person name="Shiraishi A."/>
            <person name="Nakayama K."/>
            <person name="Satake H."/>
        </authorList>
    </citation>
    <scope>NUCLEOTIDE SEQUENCE</scope>
</reference>
<protein>
    <submittedName>
        <fullName evidence="1">Uncharacterized protein</fullName>
    </submittedName>
</protein>